<organism evidence="2 3">
    <name type="scientific">Grus japonensis</name>
    <name type="common">Japanese crane</name>
    <name type="synonym">Red-crowned crane</name>
    <dbReference type="NCBI Taxonomy" id="30415"/>
    <lineage>
        <taxon>Eukaryota</taxon>
        <taxon>Metazoa</taxon>
        <taxon>Chordata</taxon>
        <taxon>Craniata</taxon>
        <taxon>Vertebrata</taxon>
        <taxon>Euteleostomi</taxon>
        <taxon>Archelosauria</taxon>
        <taxon>Archosauria</taxon>
        <taxon>Dinosauria</taxon>
        <taxon>Saurischia</taxon>
        <taxon>Theropoda</taxon>
        <taxon>Coelurosauria</taxon>
        <taxon>Aves</taxon>
        <taxon>Neognathae</taxon>
        <taxon>Neoaves</taxon>
        <taxon>Gruiformes</taxon>
        <taxon>Gruidae</taxon>
        <taxon>Grus</taxon>
    </lineage>
</organism>
<proteinExistence type="predicted"/>
<feature type="region of interest" description="Disordered" evidence="1">
    <location>
        <begin position="1"/>
        <end position="22"/>
    </location>
</feature>
<sequence length="134" mass="14432">MPVGSKMDLPLARTKPVSDGGNASVITYLRSMGGGERRNSFLQPERGVRRCERNNSADTKVSEEGRGGGAPGARAEIPLQSMEKTMVRQAILLQPIEDDGGADIHLQSVEDPTLEWAGTPSTRLGCPKPHPTWP</sequence>
<dbReference type="EMBL" id="BAAFJT010000245">
    <property type="protein sequence ID" value="GAB0207812.1"/>
    <property type="molecule type" value="Genomic_DNA"/>
</dbReference>
<dbReference type="AlphaFoldDB" id="A0ABC9YDZ5"/>
<protein>
    <submittedName>
        <fullName evidence="2">Epimerase family protein SDR39U1</fullName>
    </submittedName>
</protein>
<evidence type="ECO:0000256" key="1">
    <source>
        <dbReference type="SAM" id="MobiDB-lite"/>
    </source>
</evidence>
<gene>
    <name evidence="2" type="ORF">GRJ2_003246900</name>
</gene>
<keyword evidence="3" id="KW-1185">Reference proteome</keyword>
<name>A0ABC9YDZ5_GRUJA</name>
<dbReference type="Proteomes" id="UP001623348">
    <property type="component" value="Unassembled WGS sequence"/>
</dbReference>
<feature type="region of interest" description="Disordered" evidence="1">
    <location>
        <begin position="115"/>
        <end position="134"/>
    </location>
</feature>
<comment type="caution">
    <text evidence="2">The sequence shown here is derived from an EMBL/GenBank/DDBJ whole genome shotgun (WGS) entry which is preliminary data.</text>
</comment>
<feature type="region of interest" description="Disordered" evidence="1">
    <location>
        <begin position="52"/>
        <end position="80"/>
    </location>
</feature>
<evidence type="ECO:0000313" key="2">
    <source>
        <dbReference type="EMBL" id="GAB0207812.1"/>
    </source>
</evidence>
<evidence type="ECO:0000313" key="3">
    <source>
        <dbReference type="Proteomes" id="UP001623348"/>
    </source>
</evidence>
<accession>A0ABC9YDZ5</accession>
<reference evidence="2 3" key="1">
    <citation type="submission" date="2024-06" db="EMBL/GenBank/DDBJ databases">
        <title>The draft genome of Grus japonensis, version 3.</title>
        <authorList>
            <person name="Nabeshima K."/>
            <person name="Suzuki S."/>
            <person name="Onuma M."/>
        </authorList>
    </citation>
    <scope>NUCLEOTIDE SEQUENCE [LARGE SCALE GENOMIC DNA]</scope>
    <source>
        <strain evidence="2 3">451A</strain>
    </source>
</reference>
<feature type="compositionally biased region" description="Basic and acidic residues" evidence="1">
    <location>
        <begin position="52"/>
        <end position="66"/>
    </location>
</feature>